<dbReference type="Proteomes" id="UP000001116">
    <property type="component" value="Chromosome"/>
</dbReference>
<proteinExistence type="predicted"/>
<accession>A6W4R7</accession>
<dbReference type="EMBL" id="CP000750">
    <property type="protein sequence ID" value="ABS01806.1"/>
    <property type="molecule type" value="Genomic_DNA"/>
</dbReference>
<name>A6W4R7_KINRD</name>
<evidence type="ECO:0000313" key="2">
    <source>
        <dbReference type="EMBL" id="ABS01806.1"/>
    </source>
</evidence>
<protein>
    <submittedName>
        <fullName evidence="2">Uncharacterized protein</fullName>
    </submittedName>
</protein>
<feature type="region of interest" description="Disordered" evidence="1">
    <location>
        <begin position="1"/>
        <end position="25"/>
    </location>
</feature>
<feature type="compositionally biased region" description="Gly residues" evidence="1">
    <location>
        <begin position="12"/>
        <end position="23"/>
    </location>
</feature>
<evidence type="ECO:0000313" key="3">
    <source>
        <dbReference type="Proteomes" id="UP000001116"/>
    </source>
</evidence>
<evidence type="ECO:0000256" key="1">
    <source>
        <dbReference type="SAM" id="MobiDB-lite"/>
    </source>
</evidence>
<sequence>MRRGAPPRRPGYGAGVTQRGGSGDYVEGERVFAPPRGSFDPDWVAGLVLDRSAAAPAVSRSALAGAAHADWTRRTGGATAPERVRALEEDGFPPATARDVVGAVDDFTAAYGVG</sequence>
<gene>
    <name evidence="2" type="ordered locus">Krad_0316</name>
</gene>
<dbReference type="AlphaFoldDB" id="A6W4R7"/>
<organism evidence="2 3">
    <name type="scientific">Kineococcus radiotolerans (strain ATCC BAA-149 / DSM 14245 / SRS30216)</name>
    <dbReference type="NCBI Taxonomy" id="266940"/>
    <lineage>
        <taxon>Bacteria</taxon>
        <taxon>Bacillati</taxon>
        <taxon>Actinomycetota</taxon>
        <taxon>Actinomycetes</taxon>
        <taxon>Kineosporiales</taxon>
        <taxon>Kineosporiaceae</taxon>
        <taxon>Kineococcus</taxon>
    </lineage>
</organism>
<dbReference type="KEGG" id="kra:Krad_0316"/>
<reference evidence="3" key="1">
    <citation type="journal article" date="2008" name="PLoS ONE">
        <title>Survival in nuclear waste, extreme resistance, and potential applications gleaned from the genome sequence of Kineococcus radiotolerans SRS30216.</title>
        <authorList>
            <person name="Bagwell C.E."/>
            <person name="Bhat S."/>
            <person name="Hawkins G.M."/>
            <person name="Smith B.W."/>
            <person name="Biswas T."/>
            <person name="Hoover T.R."/>
            <person name="Saunders E."/>
            <person name="Han C.S."/>
            <person name="Tsodikov O.V."/>
            <person name="Shimkets L.J."/>
        </authorList>
    </citation>
    <scope>NUCLEOTIDE SEQUENCE [LARGE SCALE GENOMIC DNA]</scope>
    <source>
        <strain evidence="3">ATCC BAA-149 / DSM 14245 / SRS30216</strain>
    </source>
</reference>
<keyword evidence="3" id="KW-1185">Reference proteome</keyword>
<dbReference type="HOGENOM" id="CLU_2117729_0_0_11"/>